<protein>
    <submittedName>
        <fullName evidence="2">Uncharacterized protein</fullName>
    </submittedName>
</protein>
<accession>A0AA40I751</accession>
<reference evidence="2" key="1">
    <citation type="submission" date="2023-06" db="EMBL/GenBank/DDBJ databases">
        <title>Reference genome for the Northern bat (Eptesicus nilssonii), a most northern bat species.</title>
        <authorList>
            <person name="Laine V.N."/>
            <person name="Pulliainen A.T."/>
            <person name="Lilley T.M."/>
        </authorList>
    </citation>
    <scope>NUCLEOTIDE SEQUENCE</scope>
    <source>
        <strain evidence="2">BLF_Eptnil</strain>
        <tissue evidence="2">Kidney</tissue>
    </source>
</reference>
<feature type="compositionally biased region" description="Polar residues" evidence="1">
    <location>
        <begin position="88"/>
        <end position="100"/>
    </location>
</feature>
<evidence type="ECO:0000256" key="1">
    <source>
        <dbReference type="SAM" id="MobiDB-lite"/>
    </source>
</evidence>
<gene>
    <name evidence="2" type="ORF">QTO34_014405</name>
</gene>
<feature type="region of interest" description="Disordered" evidence="1">
    <location>
        <begin position="1"/>
        <end position="49"/>
    </location>
</feature>
<evidence type="ECO:0000313" key="2">
    <source>
        <dbReference type="EMBL" id="KAK1343851.1"/>
    </source>
</evidence>
<organism evidence="2 3">
    <name type="scientific">Cnephaeus nilssonii</name>
    <name type="common">Northern bat</name>
    <name type="synonym">Eptesicus nilssonii</name>
    <dbReference type="NCBI Taxonomy" id="3371016"/>
    <lineage>
        <taxon>Eukaryota</taxon>
        <taxon>Metazoa</taxon>
        <taxon>Chordata</taxon>
        <taxon>Craniata</taxon>
        <taxon>Vertebrata</taxon>
        <taxon>Euteleostomi</taxon>
        <taxon>Mammalia</taxon>
        <taxon>Eutheria</taxon>
        <taxon>Laurasiatheria</taxon>
        <taxon>Chiroptera</taxon>
        <taxon>Yangochiroptera</taxon>
        <taxon>Vespertilionidae</taxon>
        <taxon>Cnephaeus</taxon>
    </lineage>
</organism>
<name>A0AA40I751_CNENI</name>
<feature type="compositionally biased region" description="Polar residues" evidence="1">
    <location>
        <begin position="1"/>
        <end position="17"/>
    </location>
</feature>
<proteinExistence type="predicted"/>
<comment type="caution">
    <text evidence="2">The sequence shown here is derived from an EMBL/GenBank/DDBJ whole genome shotgun (WGS) entry which is preliminary data.</text>
</comment>
<feature type="compositionally biased region" description="Basic and acidic residues" evidence="1">
    <location>
        <begin position="109"/>
        <end position="141"/>
    </location>
</feature>
<evidence type="ECO:0000313" key="3">
    <source>
        <dbReference type="Proteomes" id="UP001177744"/>
    </source>
</evidence>
<dbReference type="AlphaFoldDB" id="A0AA40I751"/>
<dbReference type="Proteomes" id="UP001177744">
    <property type="component" value="Unassembled WGS sequence"/>
</dbReference>
<feature type="region of interest" description="Disordered" evidence="1">
    <location>
        <begin position="88"/>
        <end position="141"/>
    </location>
</feature>
<sequence>MATTGPINATPGSTSRGQAGHQDQRCRHLNVSGQKQKRPSRPVQGGFAFKNKWGCPELRALTATAAPPRQQGAGLRLGVWGVRALQTRGSDCQRSANVSSEAGAIREPVGQEKAEGERYSREQTEEQRAALKKQHEEDHSS</sequence>
<dbReference type="EMBL" id="JAULJE010000004">
    <property type="protein sequence ID" value="KAK1343851.1"/>
    <property type="molecule type" value="Genomic_DNA"/>
</dbReference>
<keyword evidence="3" id="KW-1185">Reference proteome</keyword>